<name>A0ABD1SF46_9LAMI</name>
<keyword evidence="2" id="KW-1185">Reference proteome</keyword>
<sequence length="125" mass="14335">MSGSTGVNPPFSWIWGWQFNPRPALEIQVIWVVTQARGAPTEKARHLRDGSMLKARHQGNDLVAWAHQRRRRDIRIMIQWFGRTNGVKREPRVWILLVLNHTISVVNVSFVGVTVRLGQELLCCG</sequence>
<dbReference type="EMBL" id="JBFOLK010000007">
    <property type="protein sequence ID" value="KAL2498809.1"/>
    <property type="molecule type" value="Genomic_DNA"/>
</dbReference>
<proteinExistence type="predicted"/>
<evidence type="ECO:0000313" key="2">
    <source>
        <dbReference type="Proteomes" id="UP001604336"/>
    </source>
</evidence>
<reference evidence="2" key="1">
    <citation type="submission" date="2024-07" db="EMBL/GenBank/DDBJ databases">
        <title>Two chromosome-level genome assemblies of Korean endemic species Abeliophyllum distichum and Forsythia ovata (Oleaceae).</title>
        <authorList>
            <person name="Jang H."/>
        </authorList>
    </citation>
    <scope>NUCLEOTIDE SEQUENCE [LARGE SCALE GENOMIC DNA]</scope>
</reference>
<gene>
    <name evidence="1" type="ORF">Adt_24359</name>
</gene>
<evidence type="ECO:0000313" key="1">
    <source>
        <dbReference type="EMBL" id="KAL2498809.1"/>
    </source>
</evidence>
<comment type="caution">
    <text evidence="1">The sequence shown here is derived from an EMBL/GenBank/DDBJ whole genome shotgun (WGS) entry which is preliminary data.</text>
</comment>
<dbReference type="Proteomes" id="UP001604336">
    <property type="component" value="Unassembled WGS sequence"/>
</dbReference>
<protein>
    <submittedName>
        <fullName evidence="1">Uncharacterized protein</fullName>
    </submittedName>
</protein>
<organism evidence="1 2">
    <name type="scientific">Abeliophyllum distichum</name>
    <dbReference type="NCBI Taxonomy" id="126358"/>
    <lineage>
        <taxon>Eukaryota</taxon>
        <taxon>Viridiplantae</taxon>
        <taxon>Streptophyta</taxon>
        <taxon>Embryophyta</taxon>
        <taxon>Tracheophyta</taxon>
        <taxon>Spermatophyta</taxon>
        <taxon>Magnoliopsida</taxon>
        <taxon>eudicotyledons</taxon>
        <taxon>Gunneridae</taxon>
        <taxon>Pentapetalae</taxon>
        <taxon>asterids</taxon>
        <taxon>lamiids</taxon>
        <taxon>Lamiales</taxon>
        <taxon>Oleaceae</taxon>
        <taxon>Forsythieae</taxon>
        <taxon>Abeliophyllum</taxon>
    </lineage>
</organism>
<accession>A0ABD1SF46</accession>
<dbReference type="AlphaFoldDB" id="A0ABD1SF46"/>